<dbReference type="Proteomes" id="UP001142153">
    <property type="component" value="Unassembled WGS sequence"/>
</dbReference>
<dbReference type="InterPro" id="IPR006683">
    <property type="entry name" value="Thioestr_dom"/>
</dbReference>
<dbReference type="InterPro" id="IPR039298">
    <property type="entry name" value="ACOT13"/>
</dbReference>
<reference evidence="4" key="1">
    <citation type="submission" date="2022-12" db="EMBL/GenBank/DDBJ databases">
        <authorList>
            <person name="Deng Y."/>
            <person name="Zhang Y.-Q."/>
        </authorList>
    </citation>
    <scope>NUCLEOTIDE SEQUENCE</scope>
    <source>
        <strain evidence="4">CPCC 205372</strain>
    </source>
</reference>
<name>A0ABT4PPR2_9MYCO</name>
<keyword evidence="2" id="KW-0378">Hydrolase</keyword>
<dbReference type="PANTHER" id="PTHR21660">
    <property type="entry name" value="THIOESTERASE SUPERFAMILY MEMBER-RELATED"/>
    <property type="match status" value="1"/>
</dbReference>
<feature type="domain" description="Thioesterase" evidence="3">
    <location>
        <begin position="46"/>
        <end position="120"/>
    </location>
</feature>
<accession>A0ABT4PPR2</accession>
<evidence type="ECO:0000313" key="4">
    <source>
        <dbReference type="EMBL" id="MCZ8378474.1"/>
    </source>
</evidence>
<gene>
    <name evidence="4" type="ORF">O6P37_06330</name>
</gene>
<evidence type="ECO:0000256" key="2">
    <source>
        <dbReference type="ARBA" id="ARBA00022801"/>
    </source>
</evidence>
<dbReference type="Gene3D" id="3.10.129.10">
    <property type="entry name" value="Hotdog Thioesterase"/>
    <property type="match status" value="1"/>
</dbReference>
<dbReference type="InterPro" id="IPR003736">
    <property type="entry name" value="PAAI_dom"/>
</dbReference>
<dbReference type="Pfam" id="PF03061">
    <property type="entry name" value="4HBT"/>
    <property type="match status" value="1"/>
</dbReference>
<keyword evidence="5" id="KW-1185">Reference proteome</keyword>
<evidence type="ECO:0000259" key="3">
    <source>
        <dbReference type="Pfam" id="PF03061"/>
    </source>
</evidence>
<dbReference type="NCBIfam" id="TIGR00369">
    <property type="entry name" value="unchar_dom_1"/>
    <property type="match status" value="1"/>
</dbReference>
<dbReference type="RefSeq" id="WP_269893272.1">
    <property type="nucleotide sequence ID" value="NZ_JAPZPY010000002.1"/>
</dbReference>
<sequence length="143" mass="15715">MIAFDDEQLHRSPVHKQLQMTVVEHKPGLAIISMPLTEDVRGFFEGSVHGGMLATLADVACATCLVGCYEYSSEITVTTDMHVRYYRQPHGGPLRAEAEMVHNGRTLLSAECAVFDAENRILIRSSATYTRISKQGHAVPAGK</sequence>
<evidence type="ECO:0000313" key="5">
    <source>
        <dbReference type="Proteomes" id="UP001142153"/>
    </source>
</evidence>
<evidence type="ECO:0000256" key="1">
    <source>
        <dbReference type="ARBA" id="ARBA00008324"/>
    </source>
</evidence>
<comment type="caution">
    <text evidence="4">The sequence shown here is derived from an EMBL/GenBank/DDBJ whole genome shotgun (WGS) entry which is preliminary data.</text>
</comment>
<comment type="similarity">
    <text evidence="1">Belongs to the thioesterase PaaI family.</text>
</comment>
<protein>
    <submittedName>
        <fullName evidence="4">PaaI family thioesterase</fullName>
    </submittedName>
</protein>
<dbReference type="CDD" id="cd03443">
    <property type="entry name" value="PaaI_thioesterase"/>
    <property type="match status" value="1"/>
</dbReference>
<organism evidence="4 5">
    <name type="scientific">Mycobacterium hippophais</name>
    <dbReference type="NCBI Taxonomy" id="3016340"/>
    <lineage>
        <taxon>Bacteria</taxon>
        <taxon>Bacillati</taxon>
        <taxon>Actinomycetota</taxon>
        <taxon>Actinomycetes</taxon>
        <taxon>Mycobacteriales</taxon>
        <taxon>Mycobacteriaceae</taxon>
        <taxon>Mycobacterium</taxon>
    </lineage>
</organism>
<proteinExistence type="inferred from homology"/>
<dbReference type="EMBL" id="JAPZPY010000002">
    <property type="protein sequence ID" value="MCZ8378474.1"/>
    <property type="molecule type" value="Genomic_DNA"/>
</dbReference>
<dbReference type="InterPro" id="IPR029069">
    <property type="entry name" value="HotDog_dom_sf"/>
</dbReference>
<dbReference type="SUPFAM" id="SSF54637">
    <property type="entry name" value="Thioesterase/thiol ester dehydrase-isomerase"/>
    <property type="match status" value="1"/>
</dbReference>
<dbReference type="PANTHER" id="PTHR21660:SF1">
    <property type="entry name" value="ACYL-COENZYME A THIOESTERASE 13"/>
    <property type="match status" value="1"/>
</dbReference>